<dbReference type="SUPFAM" id="SSF46689">
    <property type="entry name" value="Homeodomain-like"/>
    <property type="match status" value="1"/>
</dbReference>
<dbReference type="InterPro" id="IPR018060">
    <property type="entry name" value="HTH_AraC"/>
</dbReference>
<proteinExistence type="predicted"/>
<dbReference type="EMBL" id="JBHHMI010000010">
    <property type="protein sequence ID" value="MFB5267727.1"/>
    <property type="molecule type" value="Genomic_DNA"/>
</dbReference>
<evidence type="ECO:0000313" key="6">
    <source>
        <dbReference type="Proteomes" id="UP001580346"/>
    </source>
</evidence>
<dbReference type="InterPro" id="IPR003313">
    <property type="entry name" value="AraC-bd"/>
</dbReference>
<organism evidence="5 6">
    <name type="scientific">Paenibacillus enshidis</name>
    <dbReference type="NCBI Taxonomy" id="1458439"/>
    <lineage>
        <taxon>Bacteria</taxon>
        <taxon>Bacillati</taxon>
        <taxon>Bacillota</taxon>
        <taxon>Bacilli</taxon>
        <taxon>Bacillales</taxon>
        <taxon>Paenibacillaceae</taxon>
        <taxon>Paenibacillus</taxon>
    </lineage>
</organism>
<dbReference type="Gene3D" id="1.10.10.60">
    <property type="entry name" value="Homeodomain-like"/>
    <property type="match status" value="1"/>
</dbReference>
<dbReference type="Pfam" id="PF12833">
    <property type="entry name" value="HTH_18"/>
    <property type="match status" value="1"/>
</dbReference>
<evidence type="ECO:0000259" key="4">
    <source>
        <dbReference type="PROSITE" id="PS01124"/>
    </source>
</evidence>
<dbReference type="PANTHER" id="PTHR43280">
    <property type="entry name" value="ARAC-FAMILY TRANSCRIPTIONAL REGULATOR"/>
    <property type="match status" value="1"/>
</dbReference>
<keyword evidence="3" id="KW-0804">Transcription</keyword>
<feature type="domain" description="HTH araC/xylS-type" evidence="4">
    <location>
        <begin position="195"/>
        <end position="293"/>
    </location>
</feature>
<dbReference type="PRINTS" id="PR00032">
    <property type="entry name" value="HTHARAC"/>
</dbReference>
<sequence length="294" mass="33878">MRTAGKNKNIPVIPAPSLGTDNFRLLRFNQEMPGVELEVYNLHRHDCFELFWVTEGHGKVQIDFQSYSFSPNIMSLIAPGQIHGWSGKEPNMAFDGYLLIFSKDLLAGHQLDNASWLQTSLLDLMGDNPFYNLSPDHASVFNELFRLLERELEEERKDQTDAVRSYIRLLLIEAGRIHDQWQQDHREEAGFRLTKQYLALVESHFRSVNSVSEYASMLHVTTSHLVESVKKTLGKSAGEALRERQLLEAKRMLRYSSSTVDEIAHHLGFRDPSYFGRFFKKNVGMSPTAFRRQD</sequence>
<dbReference type="PROSITE" id="PS00041">
    <property type="entry name" value="HTH_ARAC_FAMILY_1"/>
    <property type="match status" value="1"/>
</dbReference>
<keyword evidence="2" id="KW-0238">DNA-binding</keyword>
<evidence type="ECO:0000256" key="3">
    <source>
        <dbReference type="ARBA" id="ARBA00023163"/>
    </source>
</evidence>
<dbReference type="RefSeq" id="WP_375355731.1">
    <property type="nucleotide sequence ID" value="NZ_JBHHMI010000010.1"/>
</dbReference>
<dbReference type="Pfam" id="PF02311">
    <property type="entry name" value="AraC_binding"/>
    <property type="match status" value="1"/>
</dbReference>
<reference evidence="5 6" key="1">
    <citation type="submission" date="2024-09" db="EMBL/GenBank/DDBJ databases">
        <title>Paenibacillus zeirhizospherea sp. nov., isolated from surface of the maize (Zea mays) roots in a horticulture field, Hungary.</title>
        <authorList>
            <person name="Marton D."/>
            <person name="Farkas M."/>
            <person name="Bedics A."/>
            <person name="Toth E."/>
            <person name="Tancsics A."/>
            <person name="Boka K."/>
            <person name="Maroti G."/>
            <person name="Kriszt B."/>
            <person name="Cserhati M."/>
        </authorList>
    </citation>
    <scope>NUCLEOTIDE SEQUENCE [LARGE SCALE GENOMIC DNA]</scope>
    <source>
        <strain evidence="5 6">KCTC 33519</strain>
    </source>
</reference>
<keyword evidence="6" id="KW-1185">Reference proteome</keyword>
<dbReference type="Gene3D" id="2.60.120.10">
    <property type="entry name" value="Jelly Rolls"/>
    <property type="match status" value="1"/>
</dbReference>
<keyword evidence="1" id="KW-0805">Transcription regulation</keyword>
<dbReference type="InterPro" id="IPR014710">
    <property type="entry name" value="RmlC-like_jellyroll"/>
</dbReference>
<dbReference type="PANTHER" id="PTHR43280:SF32">
    <property type="entry name" value="TRANSCRIPTIONAL REGULATORY PROTEIN"/>
    <property type="match status" value="1"/>
</dbReference>
<comment type="caution">
    <text evidence="5">The sequence shown here is derived from an EMBL/GenBank/DDBJ whole genome shotgun (WGS) entry which is preliminary data.</text>
</comment>
<dbReference type="Proteomes" id="UP001580346">
    <property type="component" value="Unassembled WGS sequence"/>
</dbReference>
<dbReference type="SUPFAM" id="SSF51215">
    <property type="entry name" value="Regulatory protein AraC"/>
    <property type="match status" value="1"/>
</dbReference>
<evidence type="ECO:0000313" key="5">
    <source>
        <dbReference type="EMBL" id="MFB5267727.1"/>
    </source>
</evidence>
<protein>
    <submittedName>
        <fullName evidence="5">Helix-turn-helix domain-containing protein</fullName>
    </submittedName>
</protein>
<dbReference type="SMART" id="SM00342">
    <property type="entry name" value="HTH_ARAC"/>
    <property type="match status" value="1"/>
</dbReference>
<dbReference type="InterPro" id="IPR009057">
    <property type="entry name" value="Homeodomain-like_sf"/>
</dbReference>
<name>A0ABV5AU37_9BACL</name>
<evidence type="ECO:0000256" key="1">
    <source>
        <dbReference type="ARBA" id="ARBA00023015"/>
    </source>
</evidence>
<accession>A0ABV5AU37</accession>
<dbReference type="InterPro" id="IPR020449">
    <property type="entry name" value="Tscrpt_reg_AraC-type_HTH"/>
</dbReference>
<evidence type="ECO:0000256" key="2">
    <source>
        <dbReference type="ARBA" id="ARBA00023125"/>
    </source>
</evidence>
<gene>
    <name evidence="5" type="ORF">ACE41H_13175</name>
</gene>
<dbReference type="PROSITE" id="PS01124">
    <property type="entry name" value="HTH_ARAC_FAMILY_2"/>
    <property type="match status" value="1"/>
</dbReference>
<dbReference type="InterPro" id="IPR018062">
    <property type="entry name" value="HTH_AraC-typ_CS"/>
</dbReference>
<dbReference type="InterPro" id="IPR037923">
    <property type="entry name" value="HTH-like"/>
</dbReference>